<dbReference type="GO" id="GO:0005975">
    <property type="term" value="P:carbohydrate metabolic process"/>
    <property type="evidence" value="ECO:0007669"/>
    <property type="project" value="InterPro"/>
</dbReference>
<dbReference type="PROSITE" id="PS51677">
    <property type="entry name" value="NODB"/>
    <property type="match status" value="1"/>
</dbReference>
<evidence type="ECO:0000259" key="1">
    <source>
        <dbReference type="PROSITE" id="PS51677"/>
    </source>
</evidence>
<protein>
    <submittedName>
        <fullName evidence="2">Polysaccharide deacetylase family protein</fullName>
    </submittedName>
</protein>
<dbReference type="GO" id="GO:0016810">
    <property type="term" value="F:hydrolase activity, acting on carbon-nitrogen (but not peptide) bonds"/>
    <property type="evidence" value="ECO:0007669"/>
    <property type="project" value="InterPro"/>
</dbReference>
<dbReference type="InterPro" id="IPR011330">
    <property type="entry name" value="Glyco_hydro/deAcase_b/a-brl"/>
</dbReference>
<accession>A0AAW6RJ41</accession>
<dbReference type="Gene3D" id="3.20.20.370">
    <property type="entry name" value="Glycoside hydrolase/deacetylase"/>
    <property type="match status" value="1"/>
</dbReference>
<name>A0AAW6RJ41_9BURK</name>
<dbReference type="PANTHER" id="PTHR43123:SF1">
    <property type="entry name" value="POLYSACCHARIDE DEACETYLASE-RELATED"/>
    <property type="match status" value="1"/>
</dbReference>
<sequence length="327" mass="37440">MPSPEQIAKNHWYRNDDLPGVSGPEREIIGYGERPPRIRWDGGAKVAINIVVNYEEGSEKTFAMGDHMNDGMYELPFNVDDQRDLAKESMYEYGSRAGVWRLLRIFDRCQVPATFFAAAVALERNPEVARKLNERGDEVVGHGYRWIDHYEYSREEEKALINLAMDSFQKTLGRQPSGWYCREMSVNTRELLVEDGRFLYDSDYYGDDLPHWTFINGKSHLIVPYSLVTNDCRYIMGTGFAAASDFVEMASRTLDQLLDDGDDCGRMMSIGLHPRITGNPARANGLAEFIRYAQSKKDAVFMRRDAIARKFIEQVPRPATPADRPNR</sequence>
<dbReference type="AlphaFoldDB" id="A0AAW6RJ41"/>
<dbReference type="RefSeq" id="WP_050715306.1">
    <property type="nucleotide sequence ID" value="NZ_JARVII010000002.1"/>
</dbReference>
<dbReference type="PANTHER" id="PTHR43123">
    <property type="entry name" value="POLYSACCHARIDE DEACETYLASE-RELATED"/>
    <property type="match status" value="1"/>
</dbReference>
<dbReference type="EMBL" id="JARVII010000002">
    <property type="protein sequence ID" value="MDG9698531.1"/>
    <property type="molecule type" value="Genomic_DNA"/>
</dbReference>
<dbReference type="SUPFAM" id="SSF88713">
    <property type="entry name" value="Glycoside hydrolase/deacetylase"/>
    <property type="match status" value="1"/>
</dbReference>
<dbReference type="Proteomes" id="UP001237156">
    <property type="component" value="Unassembled WGS sequence"/>
</dbReference>
<dbReference type="InterPro" id="IPR002509">
    <property type="entry name" value="NODB_dom"/>
</dbReference>
<keyword evidence="3" id="KW-1185">Reference proteome</keyword>
<evidence type="ECO:0000313" key="2">
    <source>
        <dbReference type="EMBL" id="MDG9698531.1"/>
    </source>
</evidence>
<organism evidence="2 3">
    <name type="scientific">Ottowia cancrivicina</name>
    <dbReference type="NCBI Taxonomy" id="3040346"/>
    <lineage>
        <taxon>Bacteria</taxon>
        <taxon>Pseudomonadati</taxon>
        <taxon>Pseudomonadota</taxon>
        <taxon>Betaproteobacteria</taxon>
        <taxon>Burkholderiales</taxon>
        <taxon>Comamonadaceae</taxon>
        <taxon>Ottowia</taxon>
    </lineage>
</organism>
<comment type="caution">
    <text evidence="2">The sequence shown here is derived from an EMBL/GenBank/DDBJ whole genome shotgun (WGS) entry which is preliminary data.</text>
</comment>
<gene>
    <name evidence="2" type="ORF">QB898_02145</name>
</gene>
<evidence type="ECO:0000313" key="3">
    <source>
        <dbReference type="Proteomes" id="UP001237156"/>
    </source>
</evidence>
<dbReference type="Pfam" id="PF01522">
    <property type="entry name" value="Polysacc_deac_1"/>
    <property type="match status" value="1"/>
</dbReference>
<proteinExistence type="predicted"/>
<reference evidence="2 3" key="1">
    <citation type="submission" date="2023-04" db="EMBL/GenBank/DDBJ databases">
        <title>Ottowia paracancer sp. nov., isolated from human stomach.</title>
        <authorList>
            <person name="Song Y."/>
        </authorList>
    </citation>
    <scope>NUCLEOTIDE SEQUENCE [LARGE SCALE GENOMIC DNA]</scope>
    <source>
        <strain evidence="2 3">10c7w1</strain>
    </source>
</reference>
<feature type="domain" description="NodB homology" evidence="1">
    <location>
        <begin position="85"/>
        <end position="302"/>
    </location>
</feature>